<protein>
    <submittedName>
        <fullName evidence="1">Uncharacterized protein</fullName>
    </submittedName>
</protein>
<accession>A0ABY9I7Q3</accession>
<dbReference type="Proteomes" id="UP001229952">
    <property type="component" value="Chromosome"/>
</dbReference>
<name>A0ABY9I7Q3_9ACTN</name>
<keyword evidence="2" id="KW-1185">Reference proteome</keyword>
<evidence type="ECO:0000313" key="1">
    <source>
        <dbReference type="EMBL" id="WLQ42905.1"/>
    </source>
</evidence>
<dbReference type="RefSeq" id="WP_306090531.1">
    <property type="nucleotide sequence ID" value="NZ_CP120992.1"/>
</dbReference>
<proteinExistence type="predicted"/>
<gene>
    <name evidence="1" type="ORF">P8A22_25000</name>
</gene>
<reference evidence="1 2" key="1">
    <citation type="submission" date="2023-03" db="EMBL/GenBank/DDBJ databases">
        <title>Isolation and description of six Streptomyces strains from soil environments, able to metabolize different microbial glucans.</title>
        <authorList>
            <person name="Widen T."/>
            <person name="Larsbrink J."/>
        </authorList>
    </citation>
    <scope>NUCLEOTIDE SEQUENCE [LARGE SCALE GENOMIC DNA]</scope>
    <source>
        <strain evidence="1 2">Mut2</strain>
    </source>
</reference>
<evidence type="ECO:0000313" key="2">
    <source>
        <dbReference type="Proteomes" id="UP001229952"/>
    </source>
</evidence>
<organism evidence="1 2">
    <name type="scientific">Streptomyces laculatispora</name>
    <dbReference type="NCBI Taxonomy" id="887464"/>
    <lineage>
        <taxon>Bacteria</taxon>
        <taxon>Bacillati</taxon>
        <taxon>Actinomycetota</taxon>
        <taxon>Actinomycetes</taxon>
        <taxon>Kitasatosporales</taxon>
        <taxon>Streptomycetaceae</taxon>
        <taxon>Streptomyces</taxon>
    </lineage>
</organism>
<dbReference type="EMBL" id="CP120992">
    <property type="protein sequence ID" value="WLQ42905.1"/>
    <property type="molecule type" value="Genomic_DNA"/>
</dbReference>
<sequence>MGEVFTKTELRDAFPETSQIDRRMRDLRDRGWKIATNRDDRTLTSSEHRFVEMGAEVWKPGQAKAKTPAASITATQRREIFELDGHLCRVCGIAAGEAYEGGVETAQLDVARRDVLKPGARVEVKMVTECRRCRIGGRGNQADLARILGRLGQMSHIERAHFTQWVESDQRDFSIMEQLWGEYRTLPSEARKTVRNTLRPTEH</sequence>